<dbReference type="Proteomes" id="UP000233837">
    <property type="component" value="Unassembled WGS sequence"/>
</dbReference>
<name>A0A2I0WMJ6_9ASPA</name>
<dbReference type="EMBL" id="KZ502537">
    <property type="protein sequence ID" value="PKU76873.1"/>
    <property type="molecule type" value="Genomic_DNA"/>
</dbReference>
<protein>
    <recommendedName>
        <fullName evidence="1">Tf2-1-like SH3-like domain-containing protein</fullName>
    </recommendedName>
</protein>
<keyword evidence="3" id="KW-1185">Reference proteome</keyword>
<accession>A0A2I0WMJ6</accession>
<evidence type="ECO:0000259" key="1">
    <source>
        <dbReference type="Pfam" id="PF24626"/>
    </source>
</evidence>
<organism evidence="2 3">
    <name type="scientific">Dendrobium catenatum</name>
    <dbReference type="NCBI Taxonomy" id="906689"/>
    <lineage>
        <taxon>Eukaryota</taxon>
        <taxon>Viridiplantae</taxon>
        <taxon>Streptophyta</taxon>
        <taxon>Embryophyta</taxon>
        <taxon>Tracheophyta</taxon>
        <taxon>Spermatophyta</taxon>
        <taxon>Magnoliopsida</taxon>
        <taxon>Liliopsida</taxon>
        <taxon>Asparagales</taxon>
        <taxon>Orchidaceae</taxon>
        <taxon>Epidendroideae</taxon>
        <taxon>Malaxideae</taxon>
        <taxon>Dendrobiinae</taxon>
        <taxon>Dendrobium</taxon>
    </lineage>
</organism>
<dbReference type="AlphaFoldDB" id="A0A2I0WMJ6"/>
<evidence type="ECO:0000313" key="2">
    <source>
        <dbReference type="EMBL" id="PKU76873.1"/>
    </source>
</evidence>
<reference evidence="2 3" key="1">
    <citation type="journal article" date="2016" name="Sci. Rep.">
        <title>The Dendrobium catenatum Lindl. genome sequence provides insights into polysaccharide synthase, floral development and adaptive evolution.</title>
        <authorList>
            <person name="Zhang G.Q."/>
            <person name="Xu Q."/>
            <person name="Bian C."/>
            <person name="Tsai W.C."/>
            <person name="Yeh C.M."/>
            <person name="Liu K.W."/>
            <person name="Yoshida K."/>
            <person name="Zhang L.S."/>
            <person name="Chang S.B."/>
            <person name="Chen F."/>
            <person name="Shi Y."/>
            <person name="Su Y.Y."/>
            <person name="Zhang Y.Q."/>
            <person name="Chen L.J."/>
            <person name="Yin Y."/>
            <person name="Lin M."/>
            <person name="Huang H."/>
            <person name="Deng H."/>
            <person name="Wang Z.W."/>
            <person name="Zhu S.L."/>
            <person name="Zhao X."/>
            <person name="Deng C."/>
            <person name="Niu S.C."/>
            <person name="Huang J."/>
            <person name="Wang M."/>
            <person name="Liu G.H."/>
            <person name="Yang H.J."/>
            <person name="Xiao X.J."/>
            <person name="Hsiao Y.Y."/>
            <person name="Wu W.L."/>
            <person name="Chen Y.Y."/>
            <person name="Mitsuda N."/>
            <person name="Ohme-Takagi M."/>
            <person name="Luo Y.B."/>
            <person name="Van de Peer Y."/>
            <person name="Liu Z.J."/>
        </authorList>
    </citation>
    <scope>NUCLEOTIDE SEQUENCE [LARGE SCALE GENOMIC DNA]</scope>
    <source>
        <tissue evidence="2">The whole plant</tissue>
    </source>
</reference>
<dbReference type="PANTHER" id="PTHR46148:SF57">
    <property type="entry name" value="OS12G0499874 PROTEIN"/>
    <property type="match status" value="1"/>
</dbReference>
<reference evidence="2 3" key="2">
    <citation type="journal article" date="2017" name="Nature">
        <title>The Apostasia genome and the evolution of orchids.</title>
        <authorList>
            <person name="Zhang G.Q."/>
            <person name="Liu K.W."/>
            <person name="Li Z."/>
            <person name="Lohaus R."/>
            <person name="Hsiao Y.Y."/>
            <person name="Niu S.C."/>
            <person name="Wang J.Y."/>
            <person name="Lin Y.C."/>
            <person name="Xu Q."/>
            <person name="Chen L.J."/>
            <person name="Yoshida K."/>
            <person name="Fujiwara S."/>
            <person name="Wang Z.W."/>
            <person name="Zhang Y.Q."/>
            <person name="Mitsuda N."/>
            <person name="Wang M."/>
            <person name="Liu G.H."/>
            <person name="Pecoraro L."/>
            <person name="Huang H.X."/>
            <person name="Xiao X.J."/>
            <person name="Lin M."/>
            <person name="Wu X.Y."/>
            <person name="Wu W.L."/>
            <person name="Chen Y.Y."/>
            <person name="Chang S.B."/>
            <person name="Sakamoto S."/>
            <person name="Ohme-Takagi M."/>
            <person name="Yagi M."/>
            <person name="Zeng S.J."/>
            <person name="Shen C.Y."/>
            <person name="Yeh C.M."/>
            <person name="Luo Y.B."/>
            <person name="Tsai W.C."/>
            <person name="Van de Peer Y."/>
            <person name="Liu Z.J."/>
        </authorList>
    </citation>
    <scope>NUCLEOTIDE SEQUENCE [LARGE SCALE GENOMIC DNA]</scope>
    <source>
        <tissue evidence="2">The whole plant</tissue>
    </source>
</reference>
<sequence length="206" mass="24071">MAPYEALYERRCRTPLCWAEAGERKIIGADLVDDATEKIRLICDRLKAVQDKPKNYYDAKHRFVEFEVGEFVFLKVSPMKGVKRFDKIGKLSPRYVGSFEISERVGSVAYRLILPSHMSGVHNVFHISSFRKYISDEALKISTKAIDIQPDLTFIEEPENIIDYDVKQLCSREIPYVKVMWKHGTKKDVTWEKESEMRESYPHLFI</sequence>
<dbReference type="InterPro" id="IPR056924">
    <property type="entry name" value="SH3_Tf2-1"/>
</dbReference>
<proteinExistence type="predicted"/>
<dbReference type="PANTHER" id="PTHR46148">
    <property type="entry name" value="CHROMO DOMAIN-CONTAINING PROTEIN"/>
    <property type="match status" value="1"/>
</dbReference>
<dbReference type="Pfam" id="PF24626">
    <property type="entry name" value="SH3_Tf2-1"/>
    <property type="match status" value="1"/>
</dbReference>
<feature type="domain" description="Tf2-1-like SH3-like" evidence="1">
    <location>
        <begin position="69"/>
        <end position="133"/>
    </location>
</feature>
<evidence type="ECO:0000313" key="3">
    <source>
        <dbReference type="Proteomes" id="UP000233837"/>
    </source>
</evidence>
<gene>
    <name evidence="2" type="ORF">MA16_Dca001479</name>
</gene>